<sequence length="67" mass="7896">MGYPTMCSDSHLYYQVKRANIKTVVAKKGDPDRASFKLLRLNRLMWDLLIESVVWNQRLKSLRSPEK</sequence>
<keyword evidence="2" id="KW-1185">Reference proteome</keyword>
<dbReference type="GO" id="GO:0016301">
    <property type="term" value="F:kinase activity"/>
    <property type="evidence" value="ECO:0007669"/>
    <property type="project" value="UniProtKB-KW"/>
</dbReference>
<evidence type="ECO:0000313" key="2">
    <source>
        <dbReference type="Proteomes" id="UP000265520"/>
    </source>
</evidence>
<name>A0A392Q6Z5_9FABA</name>
<dbReference type="Proteomes" id="UP000265520">
    <property type="component" value="Unassembled WGS sequence"/>
</dbReference>
<evidence type="ECO:0000313" key="1">
    <source>
        <dbReference type="EMBL" id="MCI19619.1"/>
    </source>
</evidence>
<organism evidence="1 2">
    <name type="scientific">Trifolium medium</name>
    <dbReference type="NCBI Taxonomy" id="97028"/>
    <lineage>
        <taxon>Eukaryota</taxon>
        <taxon>Viridiplantae</taxon>
        <taxon>Streptophyta</taxon>
        <taxon>Embryophyta</taxon>
        <taxon>Tracheophyta</taxon>
        <taxon>Spermatophyta</taxon>
        <taxon>Magnoliopsida</taxon>
        <taxon>eudicotyledons</taxon>
        <taxon>Gunneridae</taxon>
        <taxon>Pentapetalae</taxon>
        <taxon>rosids</taxon>
        <taxon>fabids</taxon>
        <taxon>Fabales</taxon>
        <taxon>Fabaceae</taxon>
        <taxon>Papilionoideae</taxon>
        <taxon>50 kb inversion clade</taxon>
        <taxon>NPAAA clade</taxon>
        <taxon>Hologalegina</taxon>
        <taxon>IRL clade</taxon>
        <taxon>Trifolieae</taxon>
        <taxon>Trifolium</taxon>
    </lineage>
</organism>
<proteinExistence type="predicted"/>
<protein>
    <submittedName>
        <fullName evidence="1">Putative 1-phosphatidylinositol-3-phosphate 5-kinase</fullName>
    </submittedName>
</protein>
<reference evidence="1 2" key="1">
    <citation type="journal article" date="2018" name="Front. Plant Sci.">
        <title>Red Clover (Trifolium pratense) and Zigzag Clover (T. medium) - A Picture of Genomic Similarities and Differences.</title>
        <authorList>
            <person name="Dluhosova J."/>
            <person name="Istvanek J."/>
            <person name="Nedelnik J."/>
            <person name="Repkova J."/>
        </authorList>
    </citation>
    <scope>NUCLEOTIDE SEQUENCE [LARGE SCALE GENOMIC DNA]</scope>
    <source>
        <strain evidence="2">cv. 10/8</strain>
        <tissue evidence="1">Leaf</tissue>
    </source>
</reference>
<keyword evidence="1" id="KW-0808">Transferase</keyword>
<keyword evidence="1" id="KW-0418">Kinase</keyword>
<comment type="caution">
    <text evidence="1">The sequence shown here is derived from an EMBL/GenBank/DDBJ whole genome shotgun (WGS) entry which is preliminary data.</text>
</comment>
<dbReference type="EMBL" id="LXQA010115676">
    <property type="protein sequence ID" value="MCI19619.1"/>
    <property type="molecule type" value="Genomic_DNA"/>
</dbReference>
<feature type="non-terminal residue" evidence="1">
    <location>
        <position position="67"/>
    </location>
</feature>
<dbReference type="AlphaFoldDB" id="A0A392Q6Z5"/>
<accession>A0A392Q6Z5</accession>